<dbReference type="InterPro" id="IPR000182">
    <property type="entry name" value="GNAT_dom"/>
</dbReference>
<reference evidence="2 3" key="1">
    <citation type="submission" date="2017-10" db="EMBL/GenBank/DDBJ databases">
        <title>Bacillus sp. nov., a halophilic bacterium isolated from a Keqin Lake.</title>
        <authorList>
            <person name="Wang H."/>
        </authorList>
    </citation>
    <scope>NUCLEOTIDE SEQUENCE [LARGE SCALE GENOMIC DNA]</scope>
    <source>
        <strain evidence="2 3">KQ-12</strain>
    </source>
</reference>
<protein>
    <submittedName>
        <fullName evidence="2">GNAT family N-acetyltransferase</fullName>
    </submittedName>
</protein>
<evidence type="ECO:0000313" key="3">
    <source>
        <dbReference type="Proteomes" id="UP000248214"/>
    </source>
</evidence>
<dbReference type="Pfam" id="PF13673">
    <property type="entry name" value="Acetyltransf_10"/>
    <property type="match status" value="1"/>
</dbReference>
<dbReference type="PROSITE" id="PS51186">
    <property type="entry name" value="GNAT"/>
    <property type="match status" value="1"/>
</dbReference>
<accession>A0A323TBT3</accession>
<name>A0A323TBT3_9BACI</name>
<keyword evidence="2" id="KW-0808">Transferase</keyword>
<organism evidence="2 3">
    <name type="scientific">Salipaludibacillus keqinensis</name>
    <dbReference type="NCBI Taxonomy" id="2045207"/>
    <lineage>
        <taxon>Bacteria</taxon>
        <taxon>Bacillati</taxon>
        <taxon>Bacillota</taxon>
        <taxon>Bacilli</taxon>
        <taxon>Bacillales</taxon>
        <taxon>Bacillaceae</taxon>
    </lineage>
</organism>
<evidence type="ECO:0000313" key="2">
    <source>
        <dbReference type="EMBL" id="PYZ92300.1"/>
    </source>
</evidence>
<dbReference type="PANTHER" id="PTHR13355">
    <property type="entry name" value="GLUCOSAMINE 6-PHOSPHATE N-ACETYLTRANSFERASE"/>
    <property type="match status" value="1"/>
</dbReference>
<gene>
    <name evidence="2" type="ORF">CR194_15810</name>
</gene>
<dbReference type="GO" id="GO:0008080">
    <property type="term" value="F:N-acetyltransferase activity"/>
    <property type="evidence" value="ECO:0007669"/>
    <property type="project" value="TreeGrafter"/>
</dbReference>
<keyword evidence="3" id="KW-1185">Reference proteome</keyword>
<dbReference type="CDD" id="cd04301">
    <property type="entry name" value="NAT_SF"/>
    <property type="match status" value="1"/>
</dbReference>
<feature type="domain" description="N-acetyltransferase" evidence="1">
    <location>
        <begin position="6"/>
        <end position="148"/>
    </location>
</feature>
<dbReference type="RefSeq" id="WP_110610821.1">
    <property type="nucleotide sequence ID" value="NZ_PDOD01000004.1"/>
</dbReference>
<sequence>MNWHIKKFNELTTDELYSILRERVNVFVVEQNCPYPEIDGKDSQSYHLFVREKGKIIAYTRLLPAGISYSQASIGRVLVIEEYRNTGLGKKIMKRSIDYLHQELKENEIKIQAQEYALQFYESFGFKPVSKVYLEDDIPHVDMVWTETSR</sequence>
<dbReference type="Proteomes" id="UP000248214">
    <property type="component" value="Unassembled WGS sequence"/>
</dbReference>
<dbReference type="SUPFAM" id="SSF55729">
    <property type="entry name" value="Acyl-CoA N-acyltransferases (Nat)"/>
    <property type="match status" value="1"/>
</dbReference>
<proteinExistence type="predicted"/>
<dbReference type="OrthoDB" id="9796171at2"/>
<dbReference type="AlphaFoldDB" id="A0A323TBT3"/>
<comment type="caution">
    <text evidence="2">The sequence shown here is derived from an EMBL/GenBank/DDBJ whole genome shotgun (WGS) entry which is preliminary data.</text>
</comment>
<evidence type="ECO:0000259" key="1">
    <source>
        <dbReference type="PROSITE" id="PS51186"/>
    </source>
</evidence>
<dbReference type="EMBL" id="PDOD01000004">
    <property type="protein sequence ID" value="PYZ92300.1"/>
    <property type="molecule type" value="Genomic_DNA"/>
</dbReference>
<dbReference type="Gene3D" id="3.40.630.30">
    <property type="match status" value="1"/>
</dbReference>
<dbReference type="InterPro" id="IPR016181">
    <property type="entry name" value="Acyl_CoA_acyltransferase"/>
</dbReference>
<dbReference type="InterPro" id="IPR039143">
    <property type="entry name" value="GNPNAT1-like"/>
</dbReference>